<dbReference type="PROSITE" id="PS00134">
    <property type="entry name" value="TRYPSIN_HIS"/>
    <property type="match status" value="1"/>
</dbReference>
<dbReference type="GO" id="GO:0006508">
    <property type="term" value="P:proteolysis"/>
    <property type="evidence" value="ECO:0007669"/>
    <property type="project" value="UniProtKB-KW"/>
</dbReference>
<dbReference type="InterPro" id="IPR050430">
    <property type="entry name" value="Peptidase_S1"/>
</dbReference>
<feature type="domain" description="Peptidase S1" evidence="7">
    <location>
        <begin position="26"/>
        <end position="251"/>
    </location>
</feature>
<dbReference type="InterPro" id="IPR018114">
    <property type="entry name" value="TRYPSIN_HIS"/>
</dbReference>
<dbReference type="GO" id="GO:0004252">
    <property type="term" value="F:serine-type endopeptidase activity"/>
    <property type="evidence" value="ECO:0007669"/>
    <property type="project" value="InterPro"/>
</dbReference>
<organism evidence="8 9">
    <name type="scientific">Glossina pallidipes</name>
    <name type="common">Tsetse fly</name>
    <dbReference type="NCBI Taxonomy" id="7398"/>
    <lineage>
        <taxon>Eukaryota</taxon>
        <taxon>Metazoa</taxon>
        <taxon>Ecdysozoa</taxon>
        <taxon>Arthropoda</taxon>
        <taxon>Hexapoda</taxon>
        <taxon>Insecta</taxon>
        <taxon>Pterygota</taxon>
        <taxon>Neoptera</taxon>
        <taxon>Endopterygota</taxon>
        <taxon>Diptera</taxon>
        <taxon>Brachycera</taxon>
        <taxon>Muscomorpha</taxon>
        <taxon>Hippoboscoidea</taxon>
        <taxon>Glossinidae</taxon>
        <taxon>Glossina</taxon>
    </lineage>
</organism>
<name>A0A1B0A9X1_GLOPL</name>
<dbReference type="InterPro" id="IPR001314">
    <property type="entry name" value="Peptidase_S1A"/>
</dbReference>
<dbReference type="CDD" id="cd00190">
    <property type="entry name" value="Tryp_SPc"/>
    <property type="match status" value="1"/>
</dbReference>
<reference evidence="9" key="1">
    <citation type="submission" date="2014-03" db="EMBL/GenBank/DDBJ databases">
        <authorList>
            <person name="Aksoy S."/>
            <person name="Warren W."/>
            <person name="Wilson R.K."/>
        </authorList>
    </citation>
    <scope>NUCLEOTIDE SEQUENCE [LARGE SCALE GENOMIC DNA]</scope>
    <source>
        <strain evidence="9">IAEA</strain>
    </source>
</reference>
<dbReference type="InterPro" id="IPR009003">
    <property type="entry name" value="Peptidase_S1_PA"/>
</dbReference>
<dbReference type="PRINTS" id="PR00722">
    <property type="entry name" value="CHYMOTRYPSIN"/>
</dbReference>
<dbReference type="STRING" id="7398.A0A1B0A9X1"/>
<dbReference type="PROSITE" id="PS51257">
    <property type="entry name" value="PROKAR_LIPOPROTEIN"/>
    <property type="match status" value="1"/>
</dbReference>
<dbReference type="PANTHER" id="PTHR24276:SF91">
    <property type="entry name" value="AT26814P-RELATED"/>
    <property type="match status" value="1"/>
</dbReference>
<keyword evidence="4" id="KW-0720">Serine protease</keyword>
<evidence type="ECO:0000256" key="1">
    <source>
        <dbReference type="ARBA" id="ARBA00007664"/>
    </source>
</evidence>
<sequence length="252" mass="27164">MVRILNVIAVFVTVVACALAVPSGRIVGGADAEDGQFKYQISLQHSNGAHTCGGSILNERFVLTAAHCVMVGDEVRPPSSLQIRAGSVDYSEGGKLLKIKRIVVNENYGNFVHDLALLELEEPLEFCDKIHPIELATEEVPSGGDIIVSGWGRLYNNGPIPNHLQWTTLKAMTTEECRPYFADLEPNIDALICLAHGSNHGVCNGDSGGPATYKGKLVGVASFVMDGCGSTNPDGYAKVSHHYDWIIKNMEN</sequence>
<dbReference type="SMART" id="SM00020">
    <property type="entry name" value="Tryp_SPc"/>
    <property type="match status" value="1"/>
</dbReference>
<dbReference type="PANTHER" id="PTHR24276">
    <property type="entry name" value="POLYSERASE-RELATED"/>
    <property type="match status" value="1"/>
</dbReference>
<keyword evidence="2" id="KW-0645">Protease</keyword>
<keyword evidence="6" id="KW-0732">Signal</keyword>
<dbReference type="EnsemblMetazoa" id="GPAI038915-RA">
    <property type="protein sequence ID" value="GPAI038915-PA"/>
    <property type="gene ID" value="GPAI038915"/>
</dbReference>
<evidence type="ECO:0000259" key="7">
    <source>
        <dbReference type="PROSITE" id="PS50240"/>
    </source>
</evidence>
<evidence type="ECO:0000313" key="8">
    <source>
        <dbReference type="EnsemblMetazoa" id="GPAI038915-PA"/>
    </source>
</evidence>
<evidence type="ECO:0000256" key="6">
    <source>
        <dbReference type="SAM" id="SignalP"/>
    </source>
</evidence>
<evidence type="ECO:0000313" key="9">
    <source>
        <dbReference type="Proteomes" id="UP000092445"/>
    </source>
</evidence>
<reference evidence="8" key="2">
    <citation type="submission" date="2020-05" db="UniProtKB">
        <authorList>
            <consortium name="EnsemblMetazoa"/>
        </authorList>
    </citation>
    <scope>IDENTIFICATION</scope>
    <source>
        <strain evidence="8">IAEA</strain>
    </source>
</reference>
<feature type="chain" id="PRO_5008403640" description="Peptidase S1 domain-containing protein" evidence="6">
    <location>
        <begin position="21"/>
        <end position="252"/>
    </location>
</feature>
<dbReference type="InterPro" id="IPR001254">
    <property type="entry name" value="Trypsin_dom"/>
</dbReference>
<dbReference type="AlphaFoldDB" id="A0A1B0A9X1"/>
<dbReference type="SUPFAM" id="SSF50494">
    <property type="entry name" value="Trypsin-like serine proteases"/>
    <property type="match status" value="1"/>
</dbReference>
<dbReference type="Pfam" id="PF00089">
    <property type="entry name" value="Trypsin"/>
    <property type="match status" value="1"/>
</dbReference>
<evidence type="ECO:0000256" key="3">
    <source>
        <dbReference type="ARBA" id="ARBA00022801"/>
    </source>
</evidence>
<accession>A0A1B0A9X1</accession>
<dbReference type="Proteomes" id="UP000092445">
    <property type="component" value="Unassembled WGS sequence"/>
</dbReference>
<evidence type="ECO:0000256" key="5">
    <source>
        <dbReference type="ARBA" id="ARBA00023157"/>
    </source>
</evidence>
<keyword evidence="9" id="KW-1185">Reference proteome</keyword>
<dbReference type="InterPro" id="IPR043504">
    <property type="entry name" value="Peptidase_S1_PA_chymotrypsin"/>
</dbReference>
<keyword evidence="3" id="KW-0378">Hydrolase</keyword>
<dbReference type="VEuPathDB" id="VectorBase:GPAI038915"/>
<evidence type="ECO:0000256" key="4">
    <source>
        <dbReference type="ARBA" id="ARBA00022825"/>
    </source>
</evidence>
<comment type="similarity">
    <text evidence="1">Belongs to the peptidase S1 family.</text>
</comment>
<feature type="signal peptide" evidence="6">
    <location>
        <begin position="1"/>
        <end position="20"/>
    </location>
</feature>
<dbReference type="FunFam" id="2.40.10.10:FF:000034">
    <property type="entry name" value="Eupolytin"/>
    <property type="match status" value="1"/>
</dbReference>
<proteinExistence type="inferred from homology"/>
<evidence type="ECO:0000256" key="2">
    <source>
        <dbReference type="ARBA" id="ARBA00022670"/>
    </source>
</evidence>
<dbReference type="Gene3D" id="2.40.10.10">
    <property type="entry name" value="Trypsin-like serine proteases"/>
    <property type="match status" value="1"/>
</dbReference>
<protein>
    <recommendedName>
        <fullName evidence="7">Peptidase S1 domain-containing protein</fullName>
    </recommendedName>
</protein>
<keyword evidence="5" id="KW-1015">Disulfide bond</keyword>
<dbReference type="PROSITE" id="PS50240">
    <property type="entry name" value="TRYPSIN_DOM"/>
    <property type="match status" value="1"/>
</dbReference>